<dbReference type="GO" id="GO:0015074">
    <property type="term" value="P:DNA integration"/>
    <property type="evidence" value="ECO:0007669"/>
    <property type="project" value="InterPro"/>
</dbReference>
<dbReference type="FunFam" id="3.30.70.270:FF:000003">
    <property type="entry name" value="Transposon Ty3-G Gag-Pol polyprotein"/>
    <property type="match status" value="1"/>
</dbReference>
<evidence type="ECO:0000259" key="2">
    <source>
        <dbReference type="PROSITE" id="PS50994"/>
    </source>
</evidence>
<evidence type="ECO:0000313" key="3">
    <source>
        <dbReference type="EMBL" id="PIK44894.1"/>
    </source>
</evidence>
<gene>
    <name evidence="3" type="ORF">BSL78_18232</name>
</gene>
<dbReference type="AlphaFoldDB" id="A0A2G8KA66"/>
<dbReference type="PANTHER" id="PTHR37984">
    <property type="entry name" value="PROTEIN CBG26694"/>
    <property type="match status" value="1"/>
</dbReference>
<dbReference type="CDD" id="cd01647">
    <property type="entry name" value="RT_LTR"/>
    <property type="match status" value="1"/>
</dbReference>
<dbReference type="PROSITE" id="PS50994">
    <property type="entry name" value="INTEGRASE"/>
    <property type="match status" value="1"/>
</dbReference>
<dbReference type="OrthoDB" id="115435at2759"/>
<sequence length="336" mass="37790">MPFGLCNAPATFQRLMEACLGDMNYESVLLYLDDIIVFSEDFPSHLQRLGNVLDRLSKHGLKAKPSKCHLLQKEVHYLGHVVSAEGYLQNQKSVQSSKTGPPHLCIRCEMLFGLKKPLVVHQTMRLSTTFSSIQIVCFLEEQELTNQEPPPSINDDFRNRQDLDPAIAEVKRYRDPESGHHDPVKQFVVPSSLKVRVLQGLHDQAGHFGATRTLALIQERFYWPNMRSDVQNYCAECERCNLAKPPTTTTRAPLVNIKVSAPLELVAIDFLKLDRSTDGFENVLVITDYFTKLAVAVATRNQTAVTTARALWQHFITKYGCPARILSDQGATLNPG</sequence>
<dbReference type="Gene3D" id="3.30.420.10">
    <property type="entry name" value="Ribonuclease H-like superfamily/Ribonuclease H"/>
    <property type="match status" value="1"/>
</dbReference>
<dbReference type="InterPro" id="IPR012337">
    <property type="entry name" value="RNaseH-like_sf"/>
</dbReference>
<dbReference type="InterPro" id="IPR001584">
    <property type="entry name" value="Integrase_cat-core"/>
</dbReference>
<dbReference type="SUPFAM" id="SSF53098">
    <property type="entry name" value="Ribonuclease H-like"/>
    <property type="match status" value="1"/>
</dbReference>
<dbReference type="Proteomes" id="UP000230750">
    <property type="component" value="Unassembled WGS sequence"/>
</dbReference>
<dbReference type="InterPro" id="IPR043128">
    <property type="entry name" value="Rev_trsase/Diguanyl_cyclase"/>
</dbReference>
<dbReference type="PROSITE" id="PS50878">
    <property type="entry name" value="RT_POL"/>
    <property type="match status" value="1"/>
</dbReference>
<feature type="domain" description="Integrase catalytic" evidence="2">
    <location>
        <begin position="258"/>
        <end position="336"/>
    </location>
</feature>
<dbReference type="Gene3D" id="1.10.340.70">
    <property type="match status" value="1"/>
</dbReference>
<protein>
    <submittedName>
        <fullName evidence="3">Uncharacterized protein</fullName>
    </submittedName>
</protein>
<organism evidence="3 4">
    <name type="scientific">Stichopus japonicus</name>
    <name type="common">Sea cucumber</name>
    <dbReference type="NCBI Taxonomy" id="307972"/>
    <lineage>
        <taxon>Eukaryota</taxon>
        <taxon>Metazoa</taxon>
        <taxon>Echinodermata</taxon>
        <taxon>Eleutherozoa</taxon>
        <taxon>Echinozoa</taxon>
        <taxon>Holothuroidea</taxon>
        <taxon>Aspidochirotacea</taxon>
        <taxon>Aspidochirotida</taxon>
        <taxon>Stichopodidae</taxon>
        <taxon>Apostichopus</taxon>
    </lineage>
</organism>
<comment type="caution">
    <text evidence="3">The sequence shown here is derived from an EMBL/GenBank/DDBJ whole genome shotgun (WGS) entry which is preliminary data.</text>
</comment>
<dbReference type="GO" id="GO:0003676">
    <property type="term" value="F:nucleic acid binding"/>
    <property type="evidence" value="ECO:0007669"/>
    <property type="project" value="InterPro"/>
</dbReference>
<feature type="domain" description="Reverse transcriptase" evidence="1">
    <location>
        <begin position="1"/>
        <end position="82"/>
    </location>
</feature>
<dbReference type="InterPro" id="IPR043502">
    <property type="entry name" value="DNA/RNA_pol_sf"/>
</dbReference>
<dbReference type="FunFam" id="1.10.340.70:FF:000001">
    <property type="entry name" value="Retrovirus-related Pol polyprotein from transposon gypsy-like Protein"/>
    <property type="match status" value="1"/>
</dbReference>
<proteinExistence type="predicted"/>
<dbReference type="Gene3D" id="3.30.70.270">
    <property type="match status" value="1"/>
</dbReference>
<dbReference type="Pfam" id="PF17921">
    <property type="entry name" value="Integrase_H2C2"/>
    <property type="match status" value="1"/>
</dbReference>
<name>A0A2G8KA66_STIJA</name>
<dbReference type="Pfam" id="PF00078">
    <property type="entry name" value="RVT_1"/>
    <property type="match status" value="1"/>
</dbReference>
<dbReference type="InterPro" id="IPR000477">
    <property type="entry name" value="RT_dom"/>
</dbReference>
<dbReference type="EMBL" id="MRZV01000746">
    <property type="protein sequence ID" value="PIK44894.1"/>
    <property type="molecule type" value="Genomic_DNA"/>
</dbReference>
<reference evidence="3 4" key="1">
    <citation type="journal article" date="2017" name="PLoS Biol.">
        <title>The sea cucumber genome provides insights into morphological evolution and visceral regeneration.</title>
        <authorList>
            <person name="Zhang X."/>
            <person name="Sun L."/>
            <person name="Yuan J."/>
            <person name="Sun Y."/>
            <person name="Gao Y."/>
            <person name="Zhang L."/>
            <person name="Li S."/>
            <person name="Dai H."/>
            <person name="Hamel J.F."/>
            <person name="Liu C."/>
            <person name="Yu Y."/>
            <person name="Liu S."/>
            <person name="Lin W."/>
            <person name="Guo K."/>
            <person name="Jin S."/>
            <person name="Xu P."/>
            <person name="Storey K.B."/>
            <person name="Huan P."/>
            <person name="Zhang T."/>
            <person name="Zhou Y."/>
            <person name="Zhang J."/>
            <person name="Lin C."/>
            <person name="Li X."/>
            <person name="Xing L."/>
            <person name="Huo D."/>
            <person name="Sun M."/>
            <person name="Wang L."/>
            <person name="Mercier A."/>
            <person name="Li F."/>
            <person name="Yang H."/>
            <person name="Xiang J."/>
        </authorList>
    </citation>
    <scope>NUCLEOTIDE SEQUENCE [LARGE SCALE GENOMIC DNA]</scope>
    <source>
        <strain evidence="3">Shaxun</strain>
        <tissue evidence="3">Muscle</tissue>
    </source>
</reference>
<accession>A0A2G8KA66</accession>
<dbReference type="InterPro" id="IPR050951">
    <property type="entry name" value="Retrovirus_Pol_polyprotein"/>
</dbReference>
<keyword evidence="4" id="KW-1185">Reference proteome</keyword>
<dbReference type="InterPro" id="IPR041588">
    <property type="entry name" value="Integrase_H2C2"/>
</dbReference>
<evidence type="ECO:0000259" key="1">
    <source>
        <dbReference type="PROSITE" id="PS50878"/>
    </source>
</evidence>
<evidence type="ECO:0000313" key="4">
    <source>
        <dbReference type="Proteomes" id="UP000230750"/>
    </source>
</evidence>
<dbReference type="PANTHER" id="PTHR37984:SF15">
    <property type="entry name" value="INTEGRASE CATALYTIC DOMAIN-CONTAINING PROTEIN"/>
    <property type="match status" value="1"/>
</dbReference>
<dbReference type="SUPFAM" id="SSF56672">
    <property type="entry name" value="DNA/RNA polymerases"/>
    <property type="match status" value="1"/>
</dbReference>
<dbReference type="InterPro" id="IPR036397">
    <property type="entry name" value="RNaseH_sf"/>
</dbReference>